<gene>
    <name evidence="11" type="ORF">CIPAW_09G106100</name>
    <name evidence="10" type="ORF">I3842_Q100400</name>
</gene>
<evidence type="ECO:0000256" key="9">
    <source>
        <dbReference type="SAM" id="SignalP"/>
    </source>
</evidence>
<dbReference type="GO" id="GO:0020037">
    <property type="term" value="F:heme binding"/>
    <property type="evidence" value="ECO:0007669"/>
    <property type="project" value="InterPro"/>
</dbReference>
<reference evidence="10" key="2">
    <citation type="submission" date="2021-01" db="EMBL/GenBank/DDBJ databases">
        <authorList>
            <person name="Lovell J.T."/>
            <person name="Bentley N."/>
            <person name="Bhattarai G."/>
            <person name="Jenkins J.W."/>
            <person name="Sreedasyam A."/>
            <person name="Alarcon Y."/>
            <person name="Bock C."/>
            <person name="Boston L."/>
            <person name="Carlson J."/>
            <person name="Cervantes K."/>
            <person name="Clermont K."/>
            <person name="Krom N."/>
            <person name="Kubenka K."/>
            <person name="Mamidi S."/>
            <person name="Mattison C."/>
            <person name="Monteros M."/>
            <person name="Pisani C."/>
            <person name="Plott C."/>
            <person name="Rajasekar S."/>
            <person name="Rhein H.S."/>
            <person name="Rohla C."/>
            <person name="Song M."/>
            <person name="Hilaire R.S."/>
            <person name="Shu S."/>
            <person name="Wells L."/>
            <person name="Wang X."/>
            <person name="Webber J."/>
            <person name="Heerema R.J."/>
            <person name="Klein P."/>
            <person name="Conner P."/>
            <person name="Grauke L."/>
            <person name="Grimwood J."/>
            <person name="Schmutz J."/>
            <person name="Randall J.J."/>
        </authorList>
    </citation>
    <scope>NUCLEOTIDE SEQUENCE</scope>
    <source>
        <tissue evidence="10">Leaf</tissue>
    </source>
</reference>
<dbReference type="PROSITE" id="PS00086">
    <property type="entry name" value="CYTOCHROME_P450"/>
    <property type="match status" value="1"/>
</dbReference>
<sequence length="516" mass="58029">MMLEYSLALPTSLLLLALIWLLKRCKRSAKVQKLPPGPWKLPLIGNLHNLVGSPPHHVLRDLARKHGPLMHLQLGEISAVVATSPRLAREFLKTHELAFGKRQEIFAGKILTYDGSDIFFSPFGDYWKQMRKVCFTELLSAKRVQSFSSLREDEVCNLVGSIRLSSGSPINFTEKIYSLTSTIVCKAAFGSKCKDPDVFISLAREAISAAGGFDLADLFPSQKFLREITGMKTKVEEMHRKIDKILENIIHEHKENQMSAAISEVERRQEDLVDVLLRLQQSSGLEVPITIKNIKAVIWDMFAAGTDTSSTTVVWAMLEMMRNPTVLEKAQAEIRQAFRGKRKVHEKDVGNLSYLKLVIQETLRLHPPAPMLVPRECTEPRKIDGYEIPVKTKVIINAWAIARDPAYWNHAESFMPERFAGSSTDFKGTSFEYIPFGAGRRMCPGILFGLANIELSLAQLLYHFDWELPGRTKPEDLDMSETVGAVAARKKPLYLIATPFTPSLHDESPAAADFQI</sequence>
<protein>
    <recommendedName>
        <fullName evidence="13">Premnaspirodiene oxygenase-like</fullName>
    </recommendedName>
</protein>
<keyword evidence="4 8" id="KW-0479">Metal-binding</keyword>
<evidence type="ECO:0000313" key="10">
    <source>
        <dbReference type="EMBL" id="KAG6619243.1"/>
    </source>
</evidence>
<evidence type="ECO:0008006" key="13">
    <source>
        <dbReference type="Google" id="ProtNLM"/>
    </source>
</evidence>
<proteinExistence type="inferred from homology"/>
<dbReference type="EMBL" id="CM031817">
    <property type="protein sequence ID" value="KAG6641903.1"/>
    <property type="molecule type" value="Genomic_DNA"/>
</dbReference>
<dbReference type="GO" id="GO:0016705">
    <property type="term" value="F:oxidoreductase activity, acting on paired donors, with incorporation or reduction of molecular oxygen"/>
    <property type="evidence" value="ECO:0007669"/>
    <property type="project" value="InterPro"/>
</dbReference>
<dbReference type="GO" id="GO:0005506">
    <property type="term" value="F:iron ion binding"/>
    <property type="evidence" value="ECO:0007669"/>
    <property type="project" value="InterPro"/>
</dbReference>
<dbReference type="FunFam" id="1.10.630.10:FF:000008">
    <property type="entry name" value="Cytochrome P450 71D8"/>
    <property type="match status" value="1"/>
</dbReference>
<accession>A0A8T1PJK3</accession>
<dbReference type="InterPro" id="IPR052306">
    <property type="entry name" value="CYP450_71D"/>
</dbReference>
<evidence type="ECO:0000256" key="2">
    <source>
        <dbReference type="ARBA" id="ARBA00010617"/>
    </source>
</evidence>
<organism evidence="11 12">
    <name type="scientific">Carya illinoinensis</name>
    <name type="common">Pecan</name>
    <dbReference type="NCBI Taxonomy" id="32201"/>
    <lineage>
        <taxon>Eukaryota</taxon>
        <taxon>Viridiplantae</taxon>
        <taxon>Streptophyta</taxon>
        <taxon>Embryophyta</taxon>
        <taxon>Tracheophyta</taxon>
        <taxon>Spermatophyta</taxon>
        <taxon>Magnoliopsida</taxon>
        <taxon>eudicotyledons</taxon>
        <taxon>Gunneridae</taxon>
        <taxon>Pentapetalae</taxon>
        <taxon>rosids</taxon>
        <taxon>fabids</taxon>
        <taxon>Fagales</taxon>
        <taxon>Juglandaceae</taxon>
        <taxon>Carya</taxon>
    </lineage>
</organism>
<dbReference type="PANTHER" id="PTHR47953:SF16">
    <property type="entry name" value="CYTOCHROME P450 71D8"/>
    <property type="match status" value="1"/>
</dbReference>
<comment type="caution">
    <text evidence="11">The sequence shown here is derived from an EMBL/GenBank/DDBJ whole genome shotgun (WGS) entry which is preliminary data.</text>
</comment>
<dbReference type="Pfam" id="PF00067">
    <property type="entry name" value="p450"/>
    <property type="match status" value="1"/>
</dbReference>
<feature type="signal peptide" evidence="9">
    <location>
        <begin position="1"/>
        <end position="28"/>
    </location>
</feature>
<dbReference type="PANTHER" id="PTHR47953">
    <property type="entry name" value="OS08G0105600 PROTEIN"/>
    <property type="match status" value="1"/>
</dbReference>
<dbReference type="CDD" id="cd11072">
    <property type="entry name" value="CYP71-like"/>
    <property type="match status" value="1"/>
</dbReference>
<evidence type="ECO:0000256" key="7">
    <source>
        <dbReference type="ARBA" id="ARBA00023033"/>
    </source>
</evidence>
<dbReference type="Proteomes" id="UP000811246">
    <property type="component" value="Unassembled WGS sequence"/>
</dbReference>
<evidence type="ECO:0000313" key="11">
    <source>
        <dbReference type="EMBL" id="KAG6641903.1"/>
    </source>
</evidence>
<feature type="chain" id="PRO_5035931477" description="Premnaspirodiene oxygenase-like" evidence="9">
    <location>
        <begin position="29"/>
        <end position="516"/>
    </location>
</feature>
<dbReference type="InterPro" id="IPR017972">
    <property type="entry name" value="Cyt_P450_CS"/>
</dbReference>
<keyword evidence="3 8" id="KW-0349">Heme</keyword>
<evidence type="ECO:0000313" key="12">
    <source>
        <dbReference type="Proteomes" id="UP000811609"/>
    </source>
</evidence>
<evidence type="ECO:0000256" key="1">
    <source>
        <dbReference type="ARBA" id="ARBA00001971"/>
    </source>
</evidence>
<evidence type="ECO:0000256" key="8">
    <source>
        <dbReference type="RuleBase" id="RU000461"/>
    </source>
</evidence>
<evidence type="ECO:0000256" key="6">
    <source>
        <dbReference type="ARBA" id="ARBA00023004"/>
    </source>
</evidence>
<dbReference type="InterPro" id="IPR001128">
    <property type="entry name" value="Cyt_P450"/>
</dbReference>
<evidence type="ECO:0000256" key="5">
    <source>
        <dbReference type="ARBA" id="ARBA00023002"/>
    </source>
</evidence>
<evidence type="ECO:0000256" key="4">
    <source>
        <dbReference type="ARBA" id="ARBA00022723"/>
    </source>
</evidence>
<keyword evidence="6 8" id="KW-0408">Iron</keyword>
<comment type="similarity">
    <text evidence="2 8">Belongs to the cytochrome P450 family.</text>
</comment>
<keyword evidence="9" id="KW-0732">Signal</keyword>
<dbReference type="EMBL" id="MU228963">
    <property type="protein sequence ID" value="KAG6619243.1"/>
    <property type="molecule type" value="Genomic_DNA"/>
</dbReference>
<keyword evidence="5 8" id="KW-0560">Oxidoreductase</keyword>
<dbReference type="Proteomes" id="UP000811609">
    <property type="component" value="Chromosome 9"/>
</dbReference>
<evidence type="ECO:0000256" key="3">
    <source>
        <dbReference type="ARBA" id="ARBA00022617"/>
    </source>
</evidence>
<keyword evidence="7 8" id="KW-0503">Monooxygenase</keyword>
<reference evidence="11" key="1">
    <citation type="submission" date="2020-12" db="EMBL/GenBank/DDBJ databases">
        <title>WGS assembly of Carya illinoinensis cv. Pawnee.</title>
        <authorList>
            <person name="Platts A."/>
            <person name="Shu S."/>
            <person name="Wright S."/>
            <person name="Barry K."/>
            <person name="Edger P."/>
            <person name="Pires J.C."/>
            <person name="Schmutz J."/>
        </authorList>
    </citation>
    <scope>NUCLEOTIDE SEQUENCE</scope>
    <source>
        <tissue evidence="11">Leaf</tissue>
    </source>
</reference>
<dbReference type="GO" id="GO:0004497">
    <property type="term" value="F:monooxygenase activity"/>
    <property type="evidence" value="ECO:0007669"/>
    <property type="project" value="UniProtKB-KW"/>
</dbReference>
<name>A0A8T1PJK3_CARIL</name>
<dbReference type="AlphaFoldDB" id="A0A8T1PJK3"/>
<comment type="cofactor">
    <cofactor evidence="1">
        <name>heme</name>
        <dbReference type="ChEBI" id="CHEBI:30413"/>
    </cofactor>
</comment>
<keyword evidence="12" id="KW-1185">Reference proteome</keyword>